<dbReference type="InterPro" id="IPR000436">
    <property type="entry name" value="Sushi_SCR_CCP_dom"/>
</dbReference>
<dbReference type="Pfam" id="PF00084">
    <property type="entry name" value="Sushi"/>
    <property type="match status" value="1"/>
</dbReference>
<keyword evidence="10" id="KW-1185">Reference proteome</keyword>
<keyword evidence="4 7" id="KW-0472">Membrane</keyword>
<keyword evidence="5 6" id="KW-1015">Disulfide bond</keyword>
<dbReference type="InterPro" id="IPR051495">
    <property type="entry name" value="Epithelial_Barrier/Signaling"/>
</dbReference>
<dbReference type="PANTHER" id="PTHR13802">
    <property type="entry name" value="MUCIN 4-RELATED"/>
    <property type="match status" value="1"/>
</dbReference>
<dbReference type="InterPro" id="IPR035976">
    <property type="entry name" value="Sushi/SCR/CCP_sf"/>
</dbReference>
<evidence type="ECO:0000256" key="5">
    <source>
        <dbReference type="ARBA" id="ARBA00023157"/>
    </source>
</evidence>
<dbReference type="SUPFAM" id="SSF57535">
    <property type="entry name" value="Complement control module/SCR domain"/>
    <property type="match status" value="1"/>
</dbReference>
<evidence type="ECO:0000259" key="9">
    <source>
        <dbReference type="PROSITE" id="PS50923"/>
    </source>
</evidence>
<dbReference type="SMART" id="SM00032">
    <property type="entry name" value="CCP"/>
    <property type="match status" value="1"/>
</dbReference>
<evidence type="ECO:0000256" key="3">
    <source>
        <dbReference type="ARBA" id="ARBA00022989"/>
    </source>
</evidence>
<keyword evidence="2 7" id="KW-0812">Transmembrane</keyword>
<comment type="caution">
    <text evidence="6">Lacks conserved residue(s) required for the propagation of feature annotation.</text>
</comment>
<evidence type="ECO:0000256" key="1">
    <source>
        <dbReference type="ARBA" id="ARBA00004370"/>
    </source>
</evidence>
<dbReference type="InterPro" id="IPR005533">
    <property type="entry name" value="AMOP_dom"/>
</dbReference>
<evidence type="ECO:0000256" key="7">
    <source>
        <dbReference type="SAM" id="Phobius"/>
    </source>
</evidence>
<feature type="transmembrane region" description="Helical" evidence="7">
    <location>
        <begin position="564"/>
        <end position="587"/>
    </location>
</feature>
<dbReference type="InterPro" id="IPR056619">
    <property type="entry name" value="C8-3_MUC4"/>
</dbReference>
<dbReference type="SMART" id="SM00723">
    <property type="entry name" value="AMOP"/>
    <property type="match status" value="1"/>
</dbReference>
<dbReference type="PROSITE" id="PS50923">
    <property type="entry name" value="SUSHI"/>
    <property type="match status" value="1"/>
</dbReference>
<organism evidence="10 11">
    <name type="scientific">Heterorhabditis bacteriophora</name>
    <name type="common">Entomopathogenic nematode worm</name>
    <dbReference type="NCBI Taxonomy" id="37862"/>
    <lineage>
        <taxon>Eukaryota</taxon>
        <taxon>Metazoa</taxon>
        <taxon>Ecdysozoa</taxon>
        <taxon>Nematoda</taxon>
        <taxon>Chromadorea</taxon>
        <taxon>Rhabditida</taxon>
        <taxon>Rhabditina</taxon>
        <taxon>Rhabditomorpha</taxon>
        <taxon>Strongyloidea</taxon>
        <taxon>Heterorhabditidae</taxon>
        <taxon>Heterorhabditis</taxon>
    </lineage>
</organism>
<evidence type="ECO:0000313" key="10">
    <source>
        <dbReference type="Proteomes" id="UP000095283"/>
    </source>
</evidence>
<dbReference type="Proteomes" id="UP000095283">
    <property type="component" value="Unplaced"/>
</dbReference>
<dbReference type="Gene3D" id="2.10.70.10">
    <property type="entry name" value="Complement Module, domain 1"/>
    <property type="match status" value="1"/>
</dbReference>
<evidence type="ECO:0000259" key="8">
    <source>
        <dbReference type="PROSITE" id="PS50856"/>
    </source>
</evidence>
<dbReference type="AlphaFoldDB" id="A0A1I7X810"/>
<keyword evidence="6" id="KW-0768">Sushi</keyword>
<feature type="domain" description="AMOP" evidence="8">
    <location>
        <begin position="96"/>
        <end position="257"/>
    </location>
</feature>
<dbReference type="PROSITE" id="PS50856">
    <property type="entry name" value="AMOP"/>
    <property type="match status" value="1"/>
</dbReference>
<evidence type="ECO:0000256" key="4">
    <source>
        <dbReference type="ARBA" id="ARBA00023136"/>
    </source>
</evidence>
<evidence type="ECO:0000256" key="6">
    <source>
        <dbReference type="PROSITE-ProRule" id="PRU00302"/>
    </source>
</evidence>
<sequence length="656" mass="75328">MELRKLYWRGPQFDADSESVIRIQNRSFGSELQSMVHSGHSVHFVTSYPGHHYTFSIAFIKSIFEGYSNCYCFSVFWSKLTPFGWYFRDVWEYELGKDWALELCQDWFDYDGKRVNFAMDLEPFMPCPCTLDQAMLDLGKYRRNLTRTNIISIGRFMPLFGCDRDGDASCEYNKGSQHCVMSVAATWTGAGQICCYDFEGWLMHSDDYENAAHLRFFSPGTAQRLDDNLLKYVFSYTHETTSNDLHYLGVTLRSPERNHNQSEILVMFDSGAGIRVAEAHGVLSVMVLLPPDFNETYMIINHYMDFTQNFRNADYFGTGLDEYGRKTLNIQQEFIDRVSQPSTLQYVGGGQRFVTVGLLGTFNENHLDDLMSPDGHITIVSHPPSEQDNINAHKFGTRWRVDGTRHKLLFQDDIKPIYNPLQFGDDRRYSPVFDPYRLQYNASLVFTLDEVRVACQNVYECEYDYFLTGRREIAMNTLEVQSKLTELKHKGSNRIMSCGALLTAPGAVKYPPGNNYLDGVTVTFTCKPEFFIHGSPQRTCINGSWTPGWHVWCRYRSLEIGLKWMTGILSSVAILLFIMGILCGCYLRRVALHPETGITFRKKETGSMSTLSTHMDEHLPSKSFGQVPISHRTQVTQPVPILRHTRSPFRAYETST</sequence>
<feature type="domain" description="Sushi" evidence="9">
    <location>
        <begin position="496"/>
        <end position="555"/>
    </location>
</feature>
<name>A0A1I7X810_HETBA</name>
<comment type="subcellular location">
    <subcellularLocation>
        <location evidence="1">Membrane</location>
    </subcellularLocation>
</comment>
<accession>A0A1I7X810</accession>
<protein>
    <submittedName>
        <fullName evidence="11">VWFD domain-containing protein</fullName>
    </submittedName>
</protein>
<feature type="disulfide bond" evidence="6">
    <location>
        <begin position="526"/>
        <end position="553"/>
    </location>
</feature>
<dbReference type="GO" id="GO:0016020">
    <property type="term" value="C:membrane"/>
    <property type="evidence" value="ECO:0007669"/>
    <property type="project" value="UniProtKB-SubCell"/>
</dbReference>
<dbReference type="CDD" id="cd00033">
    <property type="entry name" value="CCP"/>
    <property type="match status" value="1"/>
</dbReference>
<reference evidence="11" key="1">
    <citation type="submission" date="2016-11" db="UniProtKB">
        <authorList>
            <consortium name="WormBaseParasite"/>
        </authorList>
    </citation>
    <scope>IDENTIFICATION</scope>
</reference>
<dbReference type="Pfam" id="PF23263">
    <property type="entry name" value="C8-3_MUC4"/>
    <property type="match status" value="1"/>
</dbReference>
<dbReference type="WBParaSite" id="Hba_13775">
    <property type="protein sequence ID" value="Hba_13775"/>
    <property type="gene ID" value="Hba_13775"/>
</dbReference>
<keyword evidence="3 7" id="KW-1133">Transmembrane helix</keyword>
<proteinExistence type="predicted"/>
<evidence type="ECO:0000313" key="11">
    <source>
        <dbReference type="WBParaSite" id="Hba_13775"/>
    </source>
</evidence>
<dbReference type="Pfam" id="PF03782">
    <property type="entry name" value="AMOP"/>
    <property type="match status" value="1"/>
</dbReference>
<dbReference type="PANTHER" id="PTHR13802:SF52">
    <property type="entry name" value="MUCIN-4"/>
    <property type="match status" value="1"/>
</dbReference>
<evidence type="ECO:0000256" key="2">
    <source>
        <dbReference type="ARBA" id="ARBA00022692"/>
    </source>
</evidence>